<accession>A0A6N4PWU3</accession>
<sequence length="99" mass="10902">MNREDEETLNNLIKGGLLGAGLTALLKRQADGEDMAVGAILGAAILASFKASERAKETKIPVLVQEGNSLYWKHSDGRKEFFKELPNNSKHLPTYFKLS</sequence>
<dbReference type="EMBL" id="RQFF01000032">
    <property type="protein sequence ID" value="TGK67973.1"/>
    <property type="molecule type" value="Genomic_DNA"/>
</dbReference>
<reference evidence="1" key="1">
    <citation type="journal article" date="2019" name="PLoS Negl. Trop. Dis.">
        <title>Revisiting the worldwide diversity of Leptospira species in the environment.</title>
        <authorList>
            <person name="Vincent A.T."/>
            <person name="Schiettekatte O."/>
            <person name="Bourhy P."/>
            <person name="Veyrier F.J."/>
            <person name="Picardeau M."/>
        </authorList>
    </citation>
    <scope>NUCLEOTIDE SEQUENCE [LARGE SCALE GENOMIC DNA]</scope>
    <source>
        <strain evidence="1">201800293</strain>
    </source>
</reference>
<proteinExistence type="predicted"/>
<gene>
    <name evidence="1" type="ORF">EHQ18_15820</name>
</gene>
<dbReference type="AlphaFoldDB" id="A0A6N4PWU3"/>
<keyword evidence="2" id="KW-1185">Reference proteome</keyword>
<protein>
    <submittedName>
        <fullName evidence="1">Uncharacterized protein</fullName>
    </submittedName>
</protein>
<name>A0A6N4PWU3_9LEPT</name>
<evidence type="ECO:0000313" key="1">
    <source>
        <dbReference type="EMBL" id="TGK67973.1"/>
    </source>
</evidence>
<dbReference type="OrthoDB" id="346142at2"/>
<evidence type="ECO:0000313" key="2">
    <source>
        <dbReference type="Proteomes" id="UP000297239"/>
    </source>
</evidence>
<dbReference type="RefSeq" id="WP_135635604.1">
    <property type="nucleotide sequence ID" value="NZ_JAMQQA010000001.1"/>
</dbReference>
<comment type="caution">
    <text evidence="1">The sequence shown here is derived from an EMBL/GenBank/DDBJ whole genome shotgun (WGS) entry which is preliminary data.</text>
</comment>
<organism evidence="1 2">
    <name type="scientific">Leptospira kanakyensis</name>
    <dbReference type="NCBI Taxonomy" id="2484968"/>
    <lineage>
        <taxon>Bacteria</taxon>
        <taxon>Pseudomonadati</taxon>
        <taxon>Spirochaetota</taxon>
        <taxon>Spirochaetia</taxon>
        <taxon>Leptospirales</taxon>
        <taxon>Leptospiraceae</taxon>
        <taxon>Leptospira</taxon>
    </lineage>
</organism>
<dbReference type="Proteomes" id="UP000297239">
    <property type="component" value="Unassembled WGS sequence"/>
</dbReference>